<proteinExistence type="predicted"/>
<gene>
    <name evidence="2" type="ORF">BDK51DRAFT_31461</name>
</gene>
<dbReference type="EMBL" id="KZ999011">
    <property type="protein sequence ID" value="RKO85508.1"/>
    <property type="molecule type" value="Genomic_DNA"/>
</dbReference>
<protein>
    <submittedName>
        <fullName evidence="2">Uncharacterized protein</fullName>
    </submittedName>
</protein>
<reference evidence="3" key="1">
    <citation type="journal article" date="2018" name="Nat. Microbiol.">
        <title>Leveraging single-cell genomics to expand the fungal tree of life.</title>
        <authorList>
            <person name="Ahrendt S.R."/>
            <person name="Quandt C.A."/>
            <person name="Ciobanu D."/>
            <person name="Clum A."/>
            <person name="Salamov A."/>
            <person name="Andreopoulos B."/>
            <person name="Cheng J.F."/>
            <person name="Woyke T."/>
            <person name="Pelin A."/>
            <person name="Henrissat B."/>
            <person name="Reynolds N.K."/>
            <person name="Benny G.L."/>
            <person name="Smith M.E."/>
            <person name="James T.Y."/>
            <person name="Grigoriev I.V."/>
        </authorList>
    </citation>
    <scope>NUCLEOTIDE SEQUENCE [LARGE SCALE GENOMIC DNA]</scope>
</reference>
<accession>A0A4P9W3X4</accession>
<feature type="region of interest" description="Disordered" evidence="1">
    <location>
        <begin position="36"/>
        <end position="55"/>
    </location>
</feature>
<feature type="compositionally biased region" description="Acidic residues" evidence="1">
    <location>
        <begin position="180"/>
        <end position="198"/>
    </location>
</feature>
<sequence>PSSAFAAPLSPPPQPFARADVPVVATPAVTQKSVAKSSASKKIMTPPAKPAETPSILSARASANHKRGKHKVVTLDTRVGRGWNLTKYYRHRASCSATKTFYEQGQATLLDLFPAPPPSQPPPPSRPCKGITGPDIDRLCVWLPQDFGGGLPLAVLARLRFPHHNYSPLKDASKIPPLTADEERDLGEDGGEDGLVEDDSLHDMEAVGGGEGAAGEGGRLEREEGGDDGLVEGPGSSMQTKRRLTLSDTETSPKRTKPATEGETPAAPTEYRVFRLSTLTETERRSLRALARARSAFIIERADRVLRSTKCQGQIGEFDLNGMCSDCEGVMRNRALKEQIRKYKKPEWDPDQMWPSEKMVRSAKFTSKFYSDGDCERSHLKSICESGRPTWRATNGKHPVVEARWAEIWWWLAYFGPVFLGGVCTVQL</sequence>
<name>A0A4P9W3X4_9FUNG</name>
<dbReference type="Proteomes" id="UP000269721">
    <property type="component" value="Unassembled WGS sequence"/>
</dbReference>
<evidence type="ECO:0000313" key="2">
    <source>
        <dbReference type="EMBL" id="RKO85508.1"/>
    </source>
</evidence>
<keyword evidence="3" id="KW-1185">Reference proteome</keyword>
<dbReference type="AlphaFoldDB" id="A0A4P9W3X4"/>
<evidence type="ECO:0000313" key="3">
    <source>
        <dbReference type="Proteomes" id="UP000269721"/>
    </source>
</evidence>
<evidence type="ECO:0000256" key="1">
    <source>
        <dbReference type="SAM" id="MobiDB-lite"/>
    </source>
</evidence>
<feature type="compositionally biased region" description="Gly residues" evidence="1">
    <location>
        <begin position="207"/>
        <end position="217"/>
    </location>
</feature>
<organism evidence="2 3">
    <name type="scientific">Blyttiomyces helicus</name>
    <dbReference type="NCBI Taxonomy" id="388810"/>
    <lineage>
        <taxon>Eukaryota</taxon>
        <taxon>Fungi</taxon>
        <taxon>Fungi incertae sedis</taxon>
        <taxon>Chytridiomycota</taxon>
        <taxon>Chytridiomycota incertae sedis</taxon>
        <taxon>Chytridiomycetes</taxon>
        <taxon>Chytridiomycetes incertae sedis</taxon>
        <taxon>Blyttiomyces</taxon>
    </lineage>
</organism>
<feature type="non-terminal residue" evidence="2">
    <location>
        <position position="1"/>
    </location>
</feature>
<feature type="region of interest" description="Disordered" evidence="1">
    <location>
        <begin position="166"/>
        <end position="266"/>
    </location>
</feature>